<accession>A0ABQ9E1S8</accession>
<proteinExistence type="predicted"/>
<feature type="domain" description="Mitochondria-eating protein C-terminal" evidence="1">
    <location>
        <begin position="190"/>
        <end position="340"/>
    </location>
</feature>
<evidence type="ECO:0000259" key="1">
    <source>
        <dbReference type="Pfam" id="PF16026"/>
    </source>
</evidence>
<dbReference type="Pfam" id="PF16026">
    <property type="entry name" value="MIEAP"/>
    <property type="match status" value="1"/>
</dbReference>
<organism evidence="2 3">
    <name type="scientific">Tegillarca granosa</name>
    <name type="common">Malaysian cockle</name>
    <name type="synonym">Anadara granosa</name>
    <dbReference type="NCBI Taxonomy" id="220873"/>
    <lineage>
        <taxon>Eukaryota</taxon>
        <taxon>Metazoa</taxon>
        <taxon>Spiralia</taxon>
        <taxon>Lophotrochozoa</taxon>
        <taxon>Mollusca</taxon>
        <taxon>Bivalvia</taxon>
        <taxon>Autobranchia</taxon>
        <taxon>Pteriomorphia</taxon>
        <taxon>Arcoida</taxon>
        <taxon>Arcoidea</taxon>
        <taxon>Arcidae</taxon>
        <taxon>Tegillarca</taxon>
    </lineage>
</organism>
<reference evidence="2 3" key="1">
    <citation type="submission" date="2022-12" db="EMBL/GenBank/DDBJ databases">
        <title>Chromosome-level genome of Tegillarca granosa.</title>
        <authorList>
            <person name="Kim J."/>
        </authorList>
    </citation>
    <scope>NUCLEOTIDE SEQUENCE [LARGE SCALE GENOMIC DNA]</scope>
    <source>
        <strain evidence="2">Teg-2019</strain>
        <tissue evidence="2">Adductor muscle</tissue>
    </source>
</reference>
<dbReference type="Proteomes" id="UP001217089">
    <property type="component" value="Unassembled WGS sequence"/>
</dbReference>
<protein>
    <recommendedName>
        <fullName evidence="1">Mitochondria-eating protein C-terminal domain-containing protein</fullName>
    </recommendedName>
</protein>
<comment type="caution">
    <text evidence="2">The sequence shown here is derived from an EMBL/GenBank/DDBJ whole genome shotgun (WGS) entry which is preliminary data.</text>
</comment>
<keyword evidence="3" id="KW-1185">Reference proteome</keyword>
<name>A0ABQ9E1S8_TEGGR</name>
<gene>
    <name evidence="2" type="ORF">KUTeg_024202</name>
</gene>
<dbReference type="InterPro" id="IPR031981">
    <property type="entry name" value="MIEAP_C"/>
</dbReference>
<dbReference type="EMBL" id="JARBDR010000923">
    <property type="protein sequence ID" value="KAJ8297671.1"/>
    <property type="molecule type" value="Genomic_DNA"/>
</dbReference>
<evidence type="ECO:0000313" key="2">
    <source>
        <dbReference type="EMBL" id="KAJ8297671.1"/>
    </source>
</evidence>
<sequence>MSPVNEEKELTAELDYYRAINRMLTTELEEQQGEDLEFPEVPTTLPVHIQNDLQRHKSMIKNILNKQITITEVVEEPMYDGDSITTSFTNIDFKTDKRKETEVQNQPTQTDINHSELENILEENKALMHVTGNQKKILEEKEQIVLELENKLKLVTVEKEKALLRISKLAGARLTEDNPGISDLSDTYRPLKIAEMFSELYDNEWTDALSIQISEMQKSEEDAIQNLLEILQQISILCCIGVSEQRTHLYDAMIFRNDNKNPELTVQNTPKLLLQKVKKFQKKTATAFFPEIEQSILDNDTFRGQLRKEAELCQAYIRKCIQLCWMMYVQEPAMELVFEFYAGQDSR</sequence>
<evidence type="ECO:0000313" key="3">
    <source>
        <dbReference type="Proteomes" id="UP001217089"/>
    </source>
</evidence>